<dbReference type="AlphaFoldDB" id="A0A4V2UN76"/>
<sequence>MNLSFRLGLFLLLITMMEMPSIEAAATPTDALQPTDKVGSICFRAAQKQERLRAIPGYLLQAMALAESGRWDDRKGENIAWPWTVTAGGKGAFFTTKAEAVAFVEELQKQGVRNIDVGCMQVNLMYHPDAFASLGAAFTPDANAAYAAKLLVRRQKNTTSWLQAAGNYHSTTRAFNHKYKIKVARLWNDIRARAVGKMSAEGKKSTPRRPAGEGMAPGEPGILPPSAMQADAAASPIDRTRALNAAFRDRNNTGDALLNRAAEHRRELDAWRQSKVRAIAAEHQALMNRVRREQRELGILRGETAAPRKDVFAERRREQLRKWREKL</sequence>
<reference evidence="3 4" key="1">
    <citation type="submission" date="2019-03" db="EMBL/GenBank/DDBJ databases">
        <title>Genomic Encyclopedia of Type Strains, Phase IV (KMG-IV): sequencing the most valuable type-strain genomes for metagenomic binning, comparative biology and taxonomic classification.</title>
        <authorList>
            <person name="Goeker M."/>
        </authorList>
    </citation>
    <scope>NUCLEOTIDE SEQUENCE [LARGE SCALE GENOMIC DNA]</scope>
    <source>
        <strain evidence="3 4">DSM 101688</strain>
    </source>
</reference>
<evidence type="ECO:0000256" key="2">
    <source>
        <dbReference type="SAM" id="SignalP"/>
    </source>
</evidence>
<feature type="chain" id="PRO_5020719076" description="Transglycosylase-like protein with SLT domain" evidence="2">
    <location>
        <begin position="25"/>
        <end position="327"/>
    </location>
</feature>
<keyword evidence="2" id="KW-0732">Signal</keyword>
<dbReference type="InterPro" id="IPR023346">
    <property type="entry name" value="Lysozyme-like_dom_sf"/>
</dbReference>
<accession>A0A4V2UN76</accession>
<organism evidence="3 4">
    <name type="scientific">Varunaivibrio sulfuroxidans</name>
    <dbReference type="NCBI Taxonomy" id="1773489"/>
    <lineage>
        <taxon>Bacteria</taxon>
        <taxon>Pseudomonadati</taxon>
        <taxon>Pseudomonadota</taxon>
        <taxon>Alphaproteobacteria</taxon>
        <taxon>Rhodospirillales</taxon>
        <taxon>Magnetovibrionaceae</taxon>
        <taxon>Varunaivibrio</taxon>
    </lineage>
</organism>
<gene>
    <name evidence="3" type="ORF">EDD55_10991</name>
</gene>
<dbReference type="Proteomes" id="UP000295304">
    <property type="component" value="Unassembled WGS sequence"/>
</dbReference>
<comment type="caution">
    <text evidence="3">The sequence shown here is derived from an EMBL/GenBank/DDBJ whole genome shotgun (WGS) entry which is preliminary data.</text>
</comment>
<proteinExistence type="predicted"/>
<dbReference type="SUPFAM" id="SSF53955">
    <property type="entry name" value="Lysozyme-like"/>
    <property type="match status" value="1"/>
</dbReference>
<dbReference type="EMBL" id="SLZW01000009">
    <property type="protein sequence ID" value="TCS60931.1"/>
    <property type="molecule type" value="Genomic_DNA"/>
</dbReference>
<feature type="signal peptide" evidence="2">
    <location>
        <begin position="1"/>
        <end position="24"/>
    </location>
</feature>
<dbReference type="OrthoDB" id="5945995at2"/>
<protein>
    <recommendedName>
        <fullName evidence="5">Transglycosylase-like protein with SLT domain</fullName>
    </recommendedName>
</protein>
<evidence type="ECO:0008006" key="5">
    <source>
        <dbReference type="Google" id="ProtNLM"/>
    </source>
</evidence>
<feature type="region of interest" description="Disordered" evidence="1">
    <location>
        <begin position="198"/>
        <end position="219"/>
    </location>
</feature>
<evidence type="ECO:0000313" key="3">
    <source>
        <dbReference type="EMBL" id="TCS60931.1"/>
    </source>
</evidence>
<name>A0A4V2UN76_9PROT</name>
<evidence type="ECO:0000313" key="4">
    <source>
        <dbReference type="Proteomes" id="UP000295304"/>
    </source>
</evidence>
<evidence type="ECO:0000256" key="1">
    <source>
        <dbReference type="SAM" id="MobiDB-lite"/>
    </source>
</evidence>
<dbReference type="RefSeq" id="WP_132939752.1">
    <property type="nucleotide sequence ID" value="NZ_CP119676.1"/>
</dbReference>
<keyword evidence="4" id="KW-1185">Reference proteome</keyword>